<dbReference type="GO" id="GO:0005634">
    <property type="term" value="C:nucleus"/>
    <property type="evidence" value="ECO:0007669"/>
    <property type="project" value="UniProtKB-SubCell"/>
</dbReference>
<evidence type="ECO:0000313" key="5">
    <source>
        <dbReference type="EMBL" id="AET39909.1"/>
    </source>
</evidence>
<dbReference type="PANTHER" id="PTHR37534:SF49">
    <property type="entry name" value="LYSINE BIOSYNTHESIS REGULATORY PROTEIN LYS14"/>
    <property type="match status" value="1"/>
</dbReference>
<dbReference type="Gene3D" id="4.10.240.10">
    <property type="entry name" value="Zn(2)-C6 fungal-type DNA-binding domain"/>
    <property type="match status" value="1"/>
</dbReference>
<comment type="subcellular location">
    <subcellularLocation>
        <location evidence="1">Nucleus</location>
    </subcellularLocation>
</comment>
<keyword evidence="2" id="KW-0539">Nucleus</keyword>
<dbReference type="STRING" id="931890.I6NCW7"/>
<accession>I6NCW7</accession>
<dbReference type="Pfam" id="PF11951">
    <property type="entry name" value="Fungal_trans_2"/>
    <property type="match status" value="1"/>
</dbReference>
<evidence type="ECO:0000256" key="2">
    <source>
        <dbReference type="ARBA" id="ARBA00023242"/>
    </source>
</evidence>
<protein>
    <recommendedName>
        <fullName evidence="4">Zn(2)-C6 fungal-type domain-containing protein</fullName>
    </recommendedName>
</protein>
<dbReference type="OMA" id="WYDISHQ"/>
<dbReference type="PROSITE" id="PS50048">
    <property type="entry name" value="ZN2_CY6_FUNGAL_2"/>
    <property type="match status" value="1"/>
</dbReference>
<evidence type="ECO:0000256" key="3">
    <source>
        <dbReference type="SAM" id="MobiDB-lite"/>
    </source>
</evidence>
<dbReference type="GO" id="GO:0000981">
    <property type="term" value="F:DNA-binding transcription factor activity, RNA polymerase II-specific"/>
    <property type="evidence" value="ECO:0007669"/>
    <property type="project" value="InterPro"/>
</dbReference>
<dbReference type="HOGENOM" id="CLU_014489_1_0_1"/>
<dbReference type="InterPro" id="IPR036864">
    <property type="entry name" value="Zn2-C6_fun-type_DNA-bd_sf"/>
</dbReference>
<dbReference type="eggNOG" id="ENOG502QW5G">
    <property type="taxonomic scope" value="Eukaryota"/>
</dbReference>
<dbReference type="GO" id="GO:0000978">
    <property type="term" value="F:RNA polymerase II cis-regulatory region sequence-specific DNA binding"/>
    <property type="evidence" value="ECO:0007669"/>
    <property type="project" value="EnsemblFungi"/>
</dbReference>
<dbReference type="Proteomes" id="UP000006790">
    <property type="component" value="Chromosome 5"/>
</dbReference>
<evidence type="ECO:0000259" key="4">
    <source>
        <dbReference type="PROSITE" id="PS50048"/>
    </source>
</evidence>
<dbReference type="FunCoup" id="I6NCW7">
    <property type="interactions" value="74"/>
</dbReference>
<gene>
    <name evidence="5" type="ordered locus">Ecym_5131</name>
</gene>
<dbReference type="SMART" id="SM00066">
    <property type="entry name" value="GAL4"/>
    <property type="match status" value="1"/>
</dbReference>
<dbReference type="AlphaFoldDB" id="I6NCW7"/>
<dbReference type="SUPFAM" id="SSF57701">
    <property type="entry name" value="Zn2/Cys6 DNA-binding domain"/>
    <property type="match status" value="1"/>
</dbReference>
<sequence length="770" mass="86813">MVRSDEYSELDIVGGKRTADFSDMACSEADAPPPVLPILPVNGSGPENMKLVHLISQTKAVHGNAPSNGSMAGVLSMPSSVNHSSSTKEQRILQLMNLPQQSVEPRLDNITPVNKTISDQHKSNTLINSSRSRADASVKSGKRKYSRNGCTECKRRRMKCDEGKPVCWQCSRLNRSCVYIINPKNKKRKKPMASGMVSANETVIPPLENIPPRPQDLEDDLTSKRDSSSAVSFPPKSSGKPSIDTVPNLLLNDCINVHDASLLIQNLNDIVNMKLNDSAVQVDKLVDVDLENLVFPEMTPLEPSYDTVPISFLADNFIIFDISLESFSLGEVHERYVKAFYYDCLDSIAPFFQDQSNPLRDILLYFAKSEPYLLSAILASGASITYTKSLQVEDEKAYCGYLSRCLDLLNEQFQNENNIIKKIEPIILTVILLSWDCIHTLNSQWRSHLKGVTELFKKTNLRNSSKVLNVAKCWFKVIETFAGISTALGGSLVEDVDLDVIFDPSDGEYVESLKFLNIMTPLNEFNLLRGHKEDFDVVIKEVFKLLNCIKSSVGHQPIEANVNSSKQLDHLLWSSSSSTKTRQGLSYFKIQKILVEIDKQLEYKFIDNSGIIPIENQSHPNISHILDNAIDLVLLKNGKSIAISWYDISHQTQVLSFLLVVLLKLLGIPKESIAIQQVVRRIMSFFKFLDSDKPPKNLRTCYCNFAVFIAGLNAIDEETRELVRKYYTLNGGQFQKLTEYNLTRMEKVWYGRSEHSEKRHILDDQDVLTW</sequence>
<dbReference type="RefSeq" id="XP_003646726.1">
    <property type="nucleotide sequence ID" value="XM_003646678.1"/>
</dbReference>
<organism evidence="5 6">
    <name type="scientific">Eremothecium cymbalariae (strain CBS 270.75 / DBVPG 7215 / KCTC 17166 / NRRL Y-17582)</name>
    <name type="common">Yeast</name>
    <dbReference type="NCBI Taxonomy" id="931890"/>
    <lineage>
        <taxon>Eukaryota</taxon>
        <taxon>Fungi</taxon>
        <taxon>Dikarya</taxon>
        <taxon>Ascomycota</taxon>
        <taxon>Saccharomycotina</taxon>
        <taxon>Saccharomycetes</taxon>
        <taxon>Saccharomycetales</taxon>
        <taxon>Saccharomycetaceae</taxon>
        <taxon>Eremothecium</taxon>
    </lineage>
</organism>
<dbReference type="GeneID" id="11470336"/>
<feature type="compositionally biased region" description="Low complexity" evidence="3">
    <location>
        <begin position="228"/>
        <end position="238"/>
    </location>
</feature>
<dbReference type="GO" id="GO:0045944">
    <property type="term" value="P:positive regulation of transcription by RNA polymerase II"/>
    <property type="evidence" value="ECO:0007669"/>
    <property type="project" value="EnsemblFungi"/>
</dbReference>
<dbReference type="InterPro" id="IPR021858">
    <property type="entry name" value="Fun_TF"/>
</dbReference>
<dbReference type="CDD" id="cd00067">
    <property type="entry name" value="GAL4"/>
    <property type="match status" value="1"/>
</dbReference>
<name>I6NCW7_ERECY</name>
<dbReference type="InParanoid" id="I6NCW7"/>
<reference evidence="5 6" key="1">
    <citation type="journal article" date="2011" name="G3 (Bethesda)">
        <title>Genome evolution in the Eremothecium clade of the Saccharomyces complex revealed by comparative genomics.</title>
        <authorList>
            <person name="Wendland J."/>
            <person name="Walther A."/>
        </authorList>
    </citation>
    <scope>NUCLEOTIDE SEQUENCE [LARGE SCALE GENOMIC DNA]</scope>
    <source>
        <strain evidence="6">CBS 270.75 / DBVPG 7215 / KCTC 17166 / NRRL Y-17582</strain>
    </source>
</reference>
<dbReference type="EMBL" id="CP002501">
    <property type="protein sequence ID" value="AET39909.1"/>
    <property type="molecule type" value="Genomic_DNA"/>
</dbReference>
<dbReference type="PROSITE" id="PS00463">
    <property type="entry name" value="ZN2_CY6_FUNGAL_1"/>
    <property type="match status" value="1"/>
</dbReference>
<dbReference type="GO" id="GO:0008270">
    <property type="term" value="F:zinc ion binding"/>
    <property type="evidence" value="ECO:0007669"/>
    <property type="project" value="InterPro"/>
</dbReference>
<dbReference type="KEGG" id="erc:Ecym_5131"/>
<evidence type="ECO:0000256" key="1">
    <source>
        <dbReference type="ARBA" id="ARBA00004123"/>
    </source>
</evidence>
<dbReference type="OrthoDB" id="424974at2759"/>
<dbReference type="PANTHER" id="PTHR37534">
    <property type="entry name" value="TRANSCRIPTIONAL ACTIVATOR PROTEIN UGA3"/>
    <property type="match status" value="1"/>
</dbReference>
<keyword evidence="6" id="KW-1185">Reference proteome</keyword>
<feature type="domain" description="Zn(2)-C6 fungal-type" evidence="4">
    <location>
        <begin position="149"/>
        <end position="179"/>
    </location>
</feature>
<dbReference type="InterPro" id="IPR001138">
    <property type="entry name" value="Zn2Cys6_DnaBD"/>
</dbReference>
<dbReference type="GO" id="GO:2001196">
    <property type="term" value="P:positive regulation of lysine biosynthetic process via alpha-aminoadipate and saccharopine"/>
    <property type="evidence" value="ECO:0007669"/>
    <property type="project" value="EnsemblFungi"/>
</dbReference>
<dbReference type="Pfam" id="PF00172">
    <property type="entry name" value="Zn_clus"/>
    <property type="match status" value="1"/>
</dbReference>
<evidence type="ECO:0000313" key="6">
    <source>
        <dbReference type="Proteomes" id="UP000006790"/>
    </source>
</evidence>
<feature type="region of interest" description="Disordered" evidence="3">
    <location>
        <begin position="204"/>
        <end position="241"/>
    </location>
</feature>
<proteinExistence type="predicted"/>